<dbReference type="Pfam" id="PF01779">
    <property type="entry name" value="Ribosomal_L29e"/>
    <property type="match status" value="1"/>
</dbReference>
<evidence type="ECO:0000256" key="2">
    <source>
        <dbReference type="ARBA" id="ARBA00022980"/>
    </source>
</evidence>
<feature type="compositionally biased region" description="Basic and acidic residues" evidence="5">
    <location>
        <begin position="55"/>
        <end position="72"/>
    </location>
</feature>
<reference evidence="6" key="1">
    <citation type="submission" date="2020-06" db="EMBL/GenBank/DDBJ databases">
        <title>Cryo-EM structure of the highly atypical cytoplasmic ribosome of Euglena gracilis.</title>
        <authorList>
            <person name="Matzov D."/>
            <person name="Taoka M."/>
            <person name="Nobe Y."/>
            <person name="Yamauchi Y."/>
            <person name="Halfon Y."/>
            <person name="Asis N."/>
            <person name="Zimermann E."/>
            <person name="Rozenberg H."/>
            <person name="Bashan A."/>
            <person name="Bushan S."/>
            <person name="Isobe T."/>
            <person name="Gray M.W."/>
            <person name="Yonath A."/>
            <person name="Shalev-Benami M."/>
        </authorList>
    </citation>
    <scope>NUCLEOTIDE SEQUENCE</scope>
    <source>
        <strain evidence="6">Z</strain>
    </source>
</reference>
<feature type="compositionally biased region" description="Basic residues" evidence="5">
    <location>
        <begin position="16"/>
        <end position="27"/>
    </location>
</feature>
<evidence type="ECO:0000256" key="4">
    <source>
        <dbReference type="RuleBase" id="RU364026"/>
    </source>
</evidence>
<feature type="compositionally biased region" description="Basic and acidic residues" evidence="5">
    <location>
        <begin position="93"/>
        <end position="117"/>
    </location>
</feature>
<dbReference type="GO" id="GO:0005840">
    <property type="term" value="C:ribosome"/>
    <property type="evidence" value="ECO:0007669"/>
    <property type="project" value="UniProtKB-KW"/>
</dbReference>
<dbReference type="InterPro" id="IPR002673">
    <property type="entry name" value="Ribosomal_eL29"/>
</dbReference>
<keyword evidence="2 4" id="KW-0689">Ribosomal protein</keyword>
<dbReference type="GO" id="GO:0006412">
    <property type="term" value="P:translation"/>
    <property type="evidence" value="ECO:0007669"/>
    <property type="project" value="InterPro"/>
</dbReference>
<comment type="similarity">
    <text evidence="1 4">Belongs to the eukaryotic ribosomal protein eL29 family.</text>
</comment>
<sequence>MAKSKNHTNHNQNYKDHRHPIRLKGRRNQISSKGLEQKLKKNRKKSRKGFLTPDVQKEIREKRSKKGEARRLKSYEKFKAKLPIWKAKHKAAVKAEKEQGVPDPKKASKQKEAAVKK</sequence>
<feature type="region of interest" description="Disordered" evidence="5">
    <location>
        <begin position="90"/>
        <end position="117"/>
    </location>
</feature>
<evidence type="ECO:0000256" key="1">
    <source>
        <dbReference type="ARBA" id="ARBA00010247"/>
    </source>
</evidence>
<proteinExistence type="evidence at transcript level"/>
<evidence type="ECO:0000256" key="5">
    <source>
        <dbReference type="SAM" id="MobiDB-lite"/>
    </source>
</evidence>
<protein>
    <recommendedName>
        <fullName evidence="4">60S ribosomal protein L29</fullName>
    </recommendedName>
</protein>
<dbReference type="Gene3D" id="6.10.140.1730">
    <property type="match status" value="1"/>
</dbReference>
<dbReference type="EMBL" id="MT583898">
    <property type="protein sequence ID" value="QLA09629.1"/>
    <property type="molecule type" value="mRNA"/>
</dbReference>
<accession>A0A7L5NWS5</accession>
<keyword evidence="3 4" id="KW-0687">Ribonucleoprotein</keyword>
<dbReference type="AlphaFoldDB" id="A0A7L5NWS5"/>
<dbReference type="GO" id="GO:1990904">
    <property type="term" value="C:ribonucleoprotein complex"/>
    <property type="evidence" value="ECO:0007669"/>
    <property type="project" value="UniProtKB-KW"/>
</dbReference>
<dbReference type="GO" id="GO:0003735">
    <property type="term" value="F:structural constituent of ribosome"/>
    <property type="evidence" value="ECO:0007669"/>
    <property type="project" value="UniProtKB-UniRule"/>
</dbReference>
<name>A0A7L5NWS5_EUGGR</name>
<evidence type="ECO:0000256" key="3">
    <source>
        <dbReference type="ARBA" id="ARBA00023274"/>
    </source>
</evidence>
<evidence type="ECO:0000313" key="6">
    <source>
        <dbReference type="EMBL" id="QLA09629.1"/>
    </source>
</evidence>
<organism evidence="6">
    <name type="scientific">Euglena gracilis</name>
    <dbReference type="NCBI Taxonomy" id="3039"/>
    <lineage>
        <taxon>Eukaryota</taxon>
        <taxon>Discoba</taxon>
        <taxon>Euglenozoa</taxon>
        <taxon>Euglenida</taxon>
        <taxon>Spirocuta</taxon>
        <taxon>Euglenophyceae</taxon>
        <taxon>Euglenales</taxon>
        <taxon>Euglenaceae</taxon>
        <taxon>Euglena</taxon>
    </lineage>
</organism>
<feature type="region of interest" description="Disordered" evidence="5">
    <location>
        <begin position="1"/>
        <end position="72"/>
    </location>
</feature>